<keyword evidence="6" id="KW-1185">Reference proteome</keyword>
<keyword evidence="3" id="KW-1133">Transmembrane helix</keyword>
<accession>A0A8W8LJ03</accession>
<evidence type="ECO:0000256" key="1">
    <source>
        <dbReference type="ARBA" id="ARBA00023157"/>
    </source>
</evidence>
<dbReference type="OMA" id="HTHGVRN"/>
<keyword evidence="3" id="KW-0812">Transmembrane</keyword>
<evidence type="ECO:0000313" key="6">
    <source>
        <dbReference type="Proteomes" id="UP000005408"/>
    </source>
</evidence>
<comment type="caution">
    <text evidence="2">Lacks conserved residue(s) required for the propagation of feature annotation.</text>
</comment>
<evidence type="ECO:0000256" key="2">
    <source>
        <dbReference type="PROSITE-ProRule" id="PRU00302"/>
    </source>
</evidence>
<feature type="domain" description="Sushi" evidence="4">
    <location>
        <begin position="4"/>
        <end position="64"/>
    </location>
</feature>
<dbReference type="AlphaFoldDB" id="A0A8W8LJ03"/>
<dbReference type="Proteomes" id="UP000005408">
    <property type="component" value="Unassembled WGS sequence"/>
</dbReference>
<keyword evidence="2" id="KW-0768">Sushi</keyword>
<keyword evidence="3" id="KW-0472">Membrane</keyword>
<dbReference type="InterPro" id="IPR035976">
    <property type="entry name" value="Sushi/SCR/CCP_sf"/>
</dbReference>
<proteinExistence type="predicted"/>
<sequence>MSAYNCSDPSGVSNGYYVIDKTYYENGDQVYFICHSSYSLEGNPTLTCDGTTGNWSGTYPTCSATTTTTDAPEYEEWLYVGIGAISFIGFLLLLLLLLLFLKVCLRLCSKSSRVSFQRDVEEMMEVGCCYYCCTRCCIKCWSCCQGNNDVMKVKNFQPKQQDIKNNPRSGYTVATSHPNSVSVMSGETMETTPSLVRKELKPARELNTWVPHTHGVRNINTSTR</sequence>
<name>A0A8W8LJ03_MAGGI</name>
<dbReference type="SMART" id="SM00032">
    <property type="entry name" value="CCP"/>
    <property type="match status" value="1"/>
</dbReference>
<dbReference type="Pfam" id="PF00084">
    <property type="entry name" value="Sushi"/>
    <property type="match status" value="1"/>
</dbReference>
<feature type="transmembrane region" description="Helical" evidence="3">
    <location>
        <begin position="77"/>
        <end position="101"/>
    </location>
</feature>
<dbReference type="Gene3D" id="2.10.70.10">
    <property type="entry name" value="Complement Module, domain 1"/>
    <property type="match status" value="1"/>
</dbReference>
<dbReference type="EnsemblMetazoa" id="G28484.1">
    <property type="protein sequence ID" value="G28484.1:cds"/>
    <property type="gene ID" value="G28484"/>
</dbReference>
<evidence type="ECO:0000256" key="3">
    <source>
        <dbReference type="SAM" id="Phobius"/>
    </source>
</evidence>
<dbReference type="CDD" id="cd00033">
    <property type="entry name" value="CCP"/>
    <property type="match status" value="1"/>
</dbReference>
<dbReference type="OrthoDB" id="6162608at2759"/>
<organism evidence="5 6">
    <name type="scientific">Magallana gigas</name>
    <name type="common">Pacific oyster</name>
    <name type="synonym">Crassostrea gigas</name>
    <dbReference type="NCBI Taxonomy" id="29159"/>
    <lineage>
        <taxon>Eukaryota</taxon>
        <taxon>Metazoa</taxon>
        <taxon>Spiralia</taxon>
        <taxon>Lophotrochozoa</taxon>
        <taxon>Mollusca</taxon>
        <taxon>Bivalvia</taxon>
        <taxon>Autobranchia</taxon>
        <taxon>Pteriomorphia</taxon>
        <taxon>Ostreida</taxon>
        <taxon>Ostreoidea</taxon>
        <taxon>Ostreidae</taxon>
        <taxon>Magallana</taxon>
    </lineage>
</organism>
<reference evidence="5" key="1">
    <citation type="submission" date="2022-08" db="UniProtKB">
        <authorList>
            <consortium name="EnsemblMetazoa"/>
        </authorList>
    </citation>
    <scope>IDENTIFICATION</scope>
    <source>
        <strain evidence="5">05x7-T-G4-1.051#20</strain>
    </source>
</reference>
<dbReference type="SUPFAM" id="SSF57535">
    <property type="entry name" value="Complement control module/SCR domain"/>
    <property type="match status" value="1"/>
</dbReference>
<evidence type="ECO:0000313" key="5">
    <source>
        <dbReference type="EnsemblMetazoa" id="G28484.1:cds"/>
    </source>
</evidence>
<keyword evidence="1" id="KW-1015">Disulfide bond</keyword>
<dbReference type="InterPro" id="IPR000436">
    <property type="entry name" value="Sushi_SCR_CCP_dom"/>
</dbReference>
<evidence type="ECO:0000259" key="4">
    <source>
        <dbReference type="PROSITE" id="PS50923"/>
    </source>
</evidence>
<dbReference type="PROSITE" id="PS50923">
    <property type="entry name" value="SUSHI"/>
    <property type="match status" value="1"/>
</dbReference>
<protein>
    <recommendedName>
        <fullName evidence="4">Sushi domain-containing protein</fullName>
    </recommendedName>
</protein>